<evidence type="ECO:0000313" key="3">
    <source>
        <dbReference type="EMBL" id="QSQ28050.1"/>
    </source>
</evidence>
<dbReference type="PANTHER" id="PTHR15032:SF4">
    <property type="entry name" value="N-ACYL-PHOSPHATIDYLETHANOLAMINE-HYDROLYZING PHOSPHOLIPASE D"/>
    <property type="match status" value="1"/>
</dbReference>
<dbReference type="RefSeq" id="WP_206729564.1">
    <property type="nucleotide sequence ID" value="NZ_CP071090.1"/>
</dbReference>
<dbReference type="PANTHER" id="PTHR15032">
    <property type="entry name" value="N-ACYL-PHOSPHATIDYLETHANOLAMINE-HYDROLYZING PHOSPHOLIPASE D"/>
    <property type="match status" value="1"/>
</dbReference>
<reference evidence="3 4" key="1">
    <citation type="submission" date="2021-02" db="EMBL/GenBank/DDBJ databases">
        <title>De Novo genome assembly of isolated myxobacteria.</title>
        <authorList>
            <person name="Stevens D.C."/>
        </authorList>
    </citation>
    <scope>NUCLEOTIDE SEQUENCE [LARGE SCALE GENOMIC DNA]</scope>
    <source>
        <strain evidence="4">SCPEA02</strain>
    </source>
</reference>
<organism evidence="3 4">
    <name type="scientific">Pyxidicoccus parkwayensis</name>
    <dbReference type="NCBI Taxonomy" id="2813578"/>
    <lineage>
        <taxon>Bacteria</taxon>
        <taxon>Pseudomonadati</taxon>
        <taxon>Myxococcota</taxon>
        <taxon>Myxococcia</taxon>
        <taxon>Myxococcales</taxon>
        <taxon>Cystobacterineae</taxon>
        <taxon>Myxococcaceae</taxon>
        <taxon>Pyxidicoccus</taxon>
    </lineage>
</organism>
<evidence type="ECO:0000256" key="1">
    <source>
        <dbReference type="SAM" id="MobiDB-lite"/>
    </source>
</evidence>
<keyword evidence="4" id="KW-1185">Reference proteome</keyword>
<proteinExistence type="predicted"/>
<feature type="domain" description="Metallo-beta-lactamase" evidence="2">
    <location>
        <begin position="123"/>
        <end position="318"/>
    </location>
</feature>
<dbReference type="Gene3D" id="3.60.15.10">
    <property type="entry name" value="Ribonuclease Z/Hydroxyacylglutathione hydrolase-like"/>
    <property type="match status" value="1"/>
</dbReference>
<dbReference type="Pfam" id="PF12706">
    <property type="entry name" value="Lactamase_B_2"/>
    <property type="match status" value="1"/>
</dbReference>
<gene>
    <name evidence="3" type="ORF">JY651_09975</name>
</gene>
<sequence>MNLRRGLTRVAKWTGALVAVALAGTLISAWPAFGGRAKGARLERMQHSPQWQDGHFENPQPLFNDWSRSLTAMFNASPVASPTELPLSTATGDHHRWETPPATGLRVTWFGHSSTLVEIDGARVLTDPIWSDRASPLTWVGPKRWYAPPVALTELPKVDAVVISHDHYDHLDHRTLVAMKDWDTTFIVPLGVGAHLEAWGIPTARIVELDWWERTQVAGLDIVCTPSRHASGRTGIDKDATLWAGFAMLGPKHRAYYSGDTGLFPAMKDIGARLGPFDVTLIEVGQYHSAWPDWHIGPEQAVLAHQQLQGRVLLPVHWGLFSLAPHGWTEPMERVLAAAAKANQRVLMPRPGQSVEPESPPALEPWWPQLPWNTAEQDPIVSTKLN</sequence>
<dbReference type="EMBL" id="CP071090">
    <property type="protein sequence ID" value="QSQ28050.1"/>
    <property type="molecule type" value="Genomic_DNA"/>
</dbReference>
<feature type="region of interest" description="Disordered" evidence="1">
    <location>
        <begin position="349"/>
        <end position="369"/>
    </location>
</feature>
<dbReference type="InterPro" id="IPR001279">
    <property type="entry name" value="Metallo-B-lactamas"/>
</dbReference>
<dbReference type="Proteomes" id="UP000662747">
    <property type="component" value="Chromosome"/>
</dbReference>
<evidence type="ECO:0000259" key="2">
    <source>
        <dbReference type="Pfam" id="PF12706"/>
    </source>
</evidence>
<dbReference type="SUPFAM" id="SSF56281">
    <property type="entry name" value="Metallo-hydrolase/oxidoreductase"/>
    <property type="match status" value="1"/>
</dbReference>
<name>A0ABX7PCF9_9BACT</name>
<accession>A0ABX7PCF9</accession>
<evidence type="ECO:0000313" key="4">
    <source>
        <dbReference type="Proteomes" id="UP000662747"/>
    </source>
</evidence>
<dbReference type="InterPro" id="IPR036866">
    <property type="entry name" value="RibonucZ/Hydroxyglut_hydro"/>
</dbReference>
<protein>
    <submittedName>
        <fullName evidence="3">MBL fold metallo-hydrolase</fullName>
    </submittedName>
</protein>